<feature type="domain" description="Transposase IS204/IS1001/IS1096/IS1165 helix-turn-helix" evidence="2">
    <location>
        <begin position="82"/>
        <end position="132"/>
    </location>
</feature>
<dbReference type="InterPro" id="IPR047951">
    <property type="entry name" value="Transpos_ISL3"/>
</dbReference>
<dbReference type="NCBIfam" id="NF033550">
    <property type="entry name" value="transpos_ISL3"/>
    <property type="match status" value="1"/>
</dbReference>
<dbReference type="AlphaFoldDB" id="A0A1D8KD05"/>
<evidence type="ECO:0000259" key="2">
    <source>
        <dbReference type="Pfam" id="PF13542"/>
    </source>
</evidence>
<sequence length="452" mass="52772">MADILNLPQLRAREIEENGDHYRIKAEGMVEPTACPLCASSLYRHGTQPQTYMDTPIHGKRVALDIQRRRFRCKNCGKTLFEPLPDIDDKRLATTRLVKYVETHCLRKTFAELSREVGIDDKTVRHIFDDYVARLKQDVVFETPEVLGIDELKIIGQYRAMITNVEKRALFDMLPTRNKADLIIYFKALPEKRRVKVLTMDLWSVYRQVAQDQFPGRMIVADRFHVVRMANDAIERVRKQIRKELSTRERLKLKNDRFILLSRHDNLSSSAQEKLSYWSMLHPHLGMAYAAKEAFHDIYNHPTKSDAMRAAKDWEASLNPNVAWAFREVKGALHSWWTEIFNYYDHPISNGYTESINNIAKGMNRMGRGYSFDVIRARLLFDDEARADTRTTVRKKVRKRVQPPDTFGYTMSDAMYQAPSQSRYKTVIEERRVEYGPYLPTLAHKLEAGDFD</sequence>
<name>A0A1D8KD05_9GAMM</name>
<evidence type="ECO:0000259" key="3">
    <source>
        <dbReference type="Pfam" id="PF14690"/>
    </source>
</evidence>
<reference evidence="4 5" key="1">
    <citation type="submission" date="2016-09" db="EMBL/GenBank/DDBJ databases">
        <title>Acidihalobacter prosperus V6 (DSM14174).</title>
        <authorList>
            <person name="Khaleque H.N."/>
            <person name="Ramsay J.P."/>
            <person name="Murphy R.J.T."/>
            <person name="Kaksonen A.H."/>
            <person name="Boxall N.J."/>
            <person name="Watkin E.L.J."/>
        </authorList>
    </citation>
    <scope>NUCLEOTIDE SEQUENCE [LARGE SCALE GENOMIC DNA]</scope>
    <source>
        <strain evidence="4 5">V6</strain>
        <plasmid evidence="5">papv6</plasmid>
    </source>
</reference>
<organism evidence="4 5">
    <name type="scientific">Acidihalobacter aeolianus</name>
    <dbReference type="NCBI Taxonomy" id="2792603"/>
    <lineage>
        <taxon>Bacteria</taxon>
        <taxon>Pseudomonadati</taxon>
        <taxon>Pseudomonadota</taxon>
        <taxon>Gammaproteobacteria</taxon>
        <taxon>Chromatiales</taxon>
        <taxon>Ectothiorhodospiraceae</taxon>
        <taxon>Acidihalobacter</taxon>
    </lineage>
</organism>
<dbReference type="InterPro" id="IPR032877">
    <property type="entry name" value="Transposase_HTH"/>
</dbReference>
<dbReference type="Proteomes" id="UP000095342">
    <property type="component" value="Plasmid pAPV6"/>
</dbReference>
<dbReference type="Pfam" id="PF14690">
    <property type="entry name" value="Zn_ribbon_ISL3"/>
    <property type="match status" value="1"/>
</dbReference>
<dbReference type="PANTHER" id="PTHR33498">
    <property type="entry name" value="TRANSPOSASE FOR INSERTION SEQUENCE ELEMENT IS1557"/>
    <property type="match status" value="1"/>
</dbReference>
<evidence type="ECO:0000313" key="5">
    <source>
        <dbReference type="Proteomes" id="UP000095342"/>
    </source>
</evidence>
<dbReference type="EMBL" id="CP017449">
    <property type="protein sequence ID" value="AOV18841.1"/>
    <property type="molecule type" value="Genomic_DNA"/>
</dbReference>
<dbReference type="KEGG" id="aaeo:BJI67_15770"/>
<accession>A0A1D8KD05</accession>
<gene>
    <name evidence="4" type="ORF">BJI67_15770</name>
</gene>
<evidence type="ECO:0000313" key="4">
    <source>
        <dbReference type="EMBL" id="AOV18841.1"/>
    </source>
</evidence>
<dbReference type="Pfam" id="PF13542">
    <property type="entry name" value="HTH_Tnp_ISL3"/>
    <property type="match status" value="1"/>
</dbReference>
<dbReference type="Pfam" id="PF01610">
    <property type="entry name" value="DDE_Tnp_ISL3"/>
    <property type="match status" value="1"/>
</dbReference>
<evidence type="ECO:0000259" key="1">
    <source>
        <dbReference type="Pfam" id="PF01610"/>
    </source>
</evidence>
<geneLocation type="plasmid" evidence="5">
    <name>papv6</name>
</geneLocation>
<protein>
    <recommendedName>
        <fullName evidence="6">ISL3 family transposase</fullName>
    </recommendedName>
</protein>
<evidence type="ECO:0008006" key="6">
    <source>
        <dbReference type="Google" id="ProtNLM"/>
    </source>
</evidence>
<keyword evidence="5" id="KW-1185">Reference proteome</keyword>
<keyword evidence="4" id="KW-0614">Plasmid</keyword>
<feature type="domain" description="Transposase IS204/IS1001/IS1096/IS1165 zinc-finger" evidence="3">
    <location>
        <begin position="32"/>
        <end position="76"/>
    </location>
</feature>
<dbReference type="PANTHER" id="PTHR33498:SF1">
    <property type="entry name" value="TRANSPOSASE FOR INSERTION SEQUENCE ELEMENT IS1557"/>
    <property type="match status" value="1"/>
</dbReference>
<feature type="domain" description="Transposase IS204/IS1001/IS1096/IS1165 DDE" evidence="1">
    <location>
        <begin position="147"/>
        <end position="378"/>
    </location>
</feature>
<dbReference type="InterPro" id="IPR002560">
    <property type="entry name" value="Transposase_DDE"/>
</dbReference>
<dbReference type="InterPro" id="IPR029261">
    <property type="entry name" value="Transposase_Znf"/>
</dbReference>
<proteinExistence type="predicted"/>